<dbReference type="Proteomes" id="UP000033886">
    <property type="component" value="Unassembled WGS sequence"/>
</dbReference>
<dbReference type="EMBL" id="LBSK01000047">
    <property type="protein sequence ID" value="KKQ15262.1"/>
    <property type="molecule type" value="Genomic_DNA"/>
</dbReference>
<proteinExistence type="predicted"/>
<keyword evidence="1" id="KW-0812">Transmembrane</keyword>
<gene>
    <name evidence="2" type="ORF">US29_C0047G0002</name>
</gene>
<feature type="transmembrane region" description="Helical" evidence="1">
    <location>
        <begin position="6"/>
        <end position="27"/>
    </location>
</feature>
<evidence type="ECO:0000256" key="1">
    <source>
        <dbReference type="SAM" id="Phobius"/>
    </source>
</evidence>
<reference evidence="2 3" key="1">
    <citation type="journal article" date="2015" name="Nature">
        <title>rRNA introns, odd ribosomes, and small enigmatic genomes across a large radiation of phyla.</title>
        <authorList>
            <person name="Brown C.T."/>
            <person name="Hug L.A."/>
            <person name="Thomas B.C."/>
            <person name="Sharon I."/>
            <person name="Castelle C.J."/>
            <person name="Singh A."/>
            <person name="Wilkins M.J."/>
            <person name="Williams K.H."/>
            <person name="Banfield J.F."/>
        </authorList>
    </citation>
    <scope>NUCLEOTIDE SEQUENCE [LARGE SCALE GENOMIC DNA]</scope>
</reference>
<evidence type="ECO:0000313" key="2">
    <source>
        <dbReference type="EMBL" id="KKQ15262.1"/>
    </source>
</evidence>
<protein>
    <submittedName>
        <fullName evidence="2">Uncharacterized protein</fullName>
    </submittedName>
</protein>
<keyword evidence="1" id="KW-0472">Membrane</keyword>
<accession>A0A0G0FBH1</accession>
<keyword evidence="1" id="KW-1133">Transmembrane helix</keyword>
<evidence type="ECO:0000313" key="3">
    <source>
        <dbReference type="Proteomes" id="UP000033886"/>
    </source>
</evidence>
<sequence length="125" mass="14077">MHKKTILISIIAFLLIAITGIFVYLYIYNKNQQTNKQLTKENFTLTYAYNGDNNWEYTVDGTLPTPCFSATTDALVMESYPEQVKIQVQTSEDTTVEICSTVIKEYTYSGTFSASSKATISLVVE</sequence>
<comment type="caution">
    <text evidence="2">The sequence shown here is derived from an EMBL/GenBank/DDBJ whole genome shotgun (WGS) entry which is preliminary data.</text>
</comment>
<name>A0A0G0FBH1_9BACT</name>
<dbReference type="AlphaFoldDB" id="A0A0G0FBH1"/>
<organism evidence="2 3">
    <name type="scientific">candidate division WS6 bacterium GW2011_GWF1_36_8</name>
    <dbReference type="NCBI Taxonomy" id="1619098"/>
    <lineage>
        <taxon>Bacteria</taxon>
        <taxon>Candidatus Dojkabacteria</taxon>
    </lineage>
</organism>